<dbReference type="InterPro" id="IPR027417">
    <property type="entry name" value="P-loop_NTPase"/>
</dbReference>
<reference evidence="4" key="1">
    <citation type="submission" date="2021-02" db="EMBL/GenBank/DDBJ databases">
        <authorList>
            <person name="Dougan E. K."/>
            <person name="Rhodes N."/>
            <person name="Thang M."/>
            <person name="Chan C."/>
        </authorList>
    </citation>
    <scope>NUCLEOTIDE SEQUENCE</scope>
</reference>
<organism evidence="4 5">
    <name type="scientific">Symbiodinium pilosum</name>
    <name type="common">Dinoflagellate</name>
    <dbReference type="NCBI Taxonomy" id="2952"/>
    <lineage>
        <taxon>Eukaryota</taxon>
        <taxon>Sar</taxon>
        <taxon>Alveolata</taxon>
        <taxon>Dinophyceae</taxon>
        <taxon>Suessiales</taxon>
        <taxon>Symbiodiniaceae</taxon>
        <taxon>Symbiodinium</taxon>
    </lineage>
</organism>
<dbReference type="GO" id="GO:0005524">
    <property type="term" value="F:ATP binding"/>
    <property type="evidence" value="ECO:0007669"/>
    <property type="project" value="UniProtKB-KW"/>
</dbReference>
<dbReference type="PANTHER" id="PTHR43158:SF2">
    <property type="entry name" value="SKFA PEPTIDE EXPORT ATP-BINDING PROTEIN SKFE"/>
    <property type="match status" value="1"/>
</dbReference>
<dbReference type="PROSITE" id="PS00211">
    <property type="entry name" value="ABC_TRANSPORTER_1"/>
    <property type="match status" value="1"/>
</dbReference>
<name>A0A812XLP5_SYMPI</name>
<evidence type="ECO:0000259" key="3">
    <source>
        <dbReference type="PROSITE" id="PS50893"/>
    </source>
</evidence>
<dbReference type="InterPro" id="IPR017871">
    <property type="entry name" value="ABC_transporter-like_CS"/>
</dbReference>
<proteinExistence type="predicted"/>
<evidence type="ECO:0000256" key="1">
    <source>
        <dbReference type="ARBA" id="ARBA00022741"/>
    </source>
</evidence>
<evidence type="ECO:0000313" key="4">
    <source>
        <dbReference type="EMBL" id="CAE7742767.1"/>
    </source>
</evidence>
<dbReference type="SUPFAM" id="SSF52540">
    <property type="entry name" value="P-loop containing nucleoside triphosphate hydrolases"/>
    <property type="match status" value="1"/>
</dbReference>
<accession>A0A812XLP5</accession>
<keyword evidence="2" id="KW-0067">ATP-binding</keyword>
<feature type="domain" description="ABC transporter" evidence="3">
    <location>
        <begin position="1"/>
        <end position="242"/>
    </location>
</feature>
<dbReference type="PANTHER" id="PTHR43158">
    <property type="entry name" value="SKFA PEPTIDE EXPORT ATP-BINDING PROTEIN SKFE"/>
    <property type="match status" value="1"/>
</dbReference>
<dbReference type="Proteomes" id="UP000649617">
    <property type="component" value="Unassembled WGS sequence"/>
</dbReference>
<protein>
    <submittedName>
        <fullName evidence="4">ModF protein</fullName>
    </submittedName>
</protein>
<dbReference type="OrthoDB" id="422576at2759"/>
<sequence length="245" mass="27294">YGPISVFKNFSWTVRQSERWIVVGGNGTGKTTLVDLITGENVQGYQQNIHLFGRQKGSGESIWDIKKQLGVISSELHMEYLIFSDPRFYRKVTAWDVVCSGLFDSIGLYVEPTSVQTAAVLQWIDRLGLQELVIAPNCNEALAALEPFSSSPLFFELSHGQQKLVLLCRAMVKEPRLLLLDEPTHGLSGSNRGKFLSLLQRLAQTSDVAIILVTHREDEIEMLGFPNVLRLQKEGRESSSSSAAL</sequence>
<dbReference type="Gene3D" id="3.40.50.300">
    <property type="entry name" value="P-loop containing nucleotide triphosphate hydrolases"/>
    <property type="match status" value="1"/>
</dbReference>
<dbReference type="SMART" id="SM00382">
    <property type="entry name" value="AAA"/>
    <property type="match status" value="1"/>
</dbReference>
<evidence type="ECO:0000256" key="2">
    <source>
        <dbReference type="ARBA" id="ARBA00022840"/>
    </source>
</evidence>
<dbReference type="InterPro" id="IPR003593">
    <property type="entry name" value="AAA+_ATPase"/>
</dbReference>
<dbReference type="GO" id="GO:0016887">
    <property type="term" value="F:ATP hydrolysis activity"/>
    <property type="evidence" value="ECO:0007669"/>
    <property type="project" value="InterPro"/>
</dbReference>
<keyword evidence="5" id="KW-1185">Reference proteome</keyword>
<feature type="non-terminal residue" evidence="4">
    <location>
        <position position="1"/>
    </location>
</feature>
<dbReference type="EMBL" id="CAJNIZ010046203">
    <property type="protein sequence ID" value="CAE7742767.1"/>
    <property type="molecule type" value="Genomic_DNA"/>
</dbReference>
<gene>
    <name evidence="4" type="primary">modF</name>
    <name evidence="4" type="ORF">SPIL2461_LOCUS21397</name>
</gene>
<keyword evidence="1" id="KW-0547">Nucleotide-binding</keyword>
<dbReference type="PROSITE" id="PS50893">
    <property type="entry name" value="ABC_TRANSPORTER_2"/>
    <property type="match status" value="1"/>
</dbReference>
<comment type="caution">
    <text evidence="4">The sequence shown here is derived from an EMBL/GenBank/DDBJ whole genome shotgun (WGS) entry which is preliminary data.</text>
</comment>
<dbReference type="InterPro" id="IPR003439">
    <property type="entry name" value="ABC_transporter-like_ATP-bd"/>
</dbReference>
<dbReference type="AlphaFoldDB" id="A0A812XLP5"/>
<dbReference type="Pfam" id="PF00005">
    <property type="entry name" value="ABC_tran"/>
    <property type="match status" value="1"/>
</dbReference>
<evidence type="ECO:0000313" key="5">
    <source>
        <dbReference type="Proteomes" id="UP000649617"/>
    </source>
</evidence>